<dbReference type="Proteomes" id="UP000052967">
    <property type="component" value="Unassembled WGS sequence"/>
</dbReference>
<dbReference type="Gene3D" id="1.10.287.210">
    <property type="match status" value="1"/>
</dbReference>
<evidence type="ECO:0000313" key="1">
    <source>
        <dbReference type="EMBL" id="KFQ34740.1"/>
    </source>
</evidence>
<keyword evidence="2" id="KW-1185">Reference proteome</keyword>
<feature type="non-terminal residue" evidence="1">
    <location>
        <position position="1"/>
    </location>
</feature>
<sequence length="60" mass="6815">ATINFLLLTHGNGCQEFEGMCCFNLSNHSANIHRRLQQMQENMHHITKSSDALSNWLASL</sequence>
<evidence type="ECO:0000313" key="2">
    <source>
        <dbReference type="Proteomes" id="UP000052967"/>
    </source>
</evidence>
<name>A0A091S2D3_MERNU</name>
<reference evidence="1 2" key="1">
    <citation type="submission" date="2014-04" db="EMBL/GenBank/DDBJ databases">
        <title>Genome evolution of avian class.</title>
        <authorList>
            <person name="Zhang G."/>
            <person name="Li C."/>
        </authorList>
    </citation>
    <scope>NUCLEOTIDE SEQUENCE [LARGE SCALE GENOMIC DNA]</scope>
    <source>
        <strain evidence="1">BGI_N331</strain>
    </source>
</reference>
<dbReference type="EMBL" id="KK713336">
    <property type="protein sequence ID" value="KFQ34740.1"/>
    <property type="molecule type" value="Genomic_DNA"/>
</dbReference>
<feature type="non-terminal residue" evidence="1">
    <location>
        <position position="60"/>
    </location>
</feature>
<dbReference type="SUPFAM" id="SSF58069">
    <property type="entry name" value="Virus ectodomain"/>
    <property type="match status" value="1"/>
</dbReference>
<accession>A0A091S2D3</accession>
<gene>
    <name evidence="1" type="ORF">N331_03721</name>
</gene>
<organism evidence="1 2">
    <name type="scientific">Merops nubicus</name>
    <name type="common">Northern carmine bee-eater</name>
    <dbReference type="NCBI Taxonomy" id="57421"/>
    <lineage>
        <taxon>Eukaryota</taxon>
        <taxon>Metazoa</taxon>
        <taxon>Chordata</taxon>
        <taxon>Craniata</taxon>
        <taxon>Vertebrata</taxon>
        <taxon>Euteleostomi</taxon>
        <taxon>Archelosauria</taxon>
        <taxon>Archosauria</taxon>
        <taxon>Dinosauria</taxon>
        <taxon>Saurischia</taxon>
        <taxon>Theropoda</taxon>
        <taxon>Coelurosauria</taxon>
        <taxon>Aves</taxon>
        <taxon>Neognathae</taxon>
        <taxon>Neoaves</taxon>
        <taxon>Telluraves</taxon>
        <taxon>Coraciimorphae</taxon>
        <taxon>Coraciiformes</taxon>
        <taxon>Meropidae</taxon>
        <taxon>Merops</taxon>
    </lineage>
</organism>
<dbReference type="AlphaFoldDB" id="A0A091S2D3"/>
<proteinExistence type="predicted"/>
<protein>
    <submittedName>
        <fullName evidence="1">Uncharacterized protein</fullName>
    </submittedName>
</protein>